<sequence length="49" mass="5798">MWPDKSAVFFYMDQAFTNRIFNLQEQGLKLPHSIFSGTNTRKIRFTGRT</sequence>
<accession>A0ABY6IV93</accession>
<dbReference type="RefSeq" id="WP_264279748.1">
    <property type="nucleotide sequence ID" value="NZ_CP107006.1"/>
</dbReference>
<dbReference type="EMBL" id="CP107006">
    <property type="protein sequence ID" value="UYQ91293.1"/>
    <property type="molecule type" value="Genomic_DNA"/>
</dbReference>
<evidence type="ECO:0000313" key="2">
    <source>
        <dbReference type="Proteomes" id="UP001162741"/>
    </source>
</evidence>
<dbReference type="Proteomes" id="UP001162741">
    <property type="component" value="Chromosome"/>
</dbReference>
<keyword evidence="2" id="KW-1185">Reference proteome</keyword>
<name>A0ABY6IV93_9BACT</name>
<reference evidence="1" key="1">
    <citation type="submission" date="2022-10" db="EMBL/GenBank/DDBJ databases">
        <title>Chitinophaga sp. nov., isolated from soil.</title>
        <authorList>
            <person name="Jeon C.O."/>
        </authorList>
    </citation>
    <scope>NUCLEOTIDE SEQUENCE</scope>
    <source>
        <strain evidence="1">R8</strain>
    </source>
</reference>
<proteinExistence type="predicted"/>
<protein>
    <submittedName>
        <fullName evidence="1">Uncharacterized protein</fullName>
    </submittedName>
</protein>
<gene>
    <name evidence="1" type="ORF">MKQ68_14465</name>
</gene>
<evidence type="ECO:0000313" key="1">
    <source>
        <dbReference type="EMBL" id="UYQ91293.1"/>
    </source>
</evidence>
<organism evidence="1 2">
    <name type="scientific">Chitinophaga horti</name>
    <dbReference type="NCBI Taxonomy" id="2920382"/>
    <lineage>
        <taxon>Bacteria</taxon>
        <taxon>Pseudomonadati</taxon>
        <taxon>Bacteroidota</taxon>
        <taxon>Chitinophagia</taxon>
        <taxon>Chitinophagales</taxon>
        <taxon>Chitinophagaceae</taxon>
        <taxon>Chitinophaga</taxon>
    </lineage>
</organism>